<sequence>LALPTVPKEMSIGMKNVEMEVHMEEDFVEDFMAMVTAEEEVSSHVEHALIVEPQTIIIANV</sequence>
<dbReference type="Proteomes" id="UP000824469">
    <property type="component" value="Unassembled WGS sequence"/>
</dbReference>
<protein>
    <submittedName>
        <fullName evidence="1">Uncharacterized protein</fullName>
    </submittedName>
</protein>
<organism evidence="1 2">
    <name type="scientific">Taxus chinensis</name>
    <name type="common">Chinese yew</name>
    <name type="synonym">Taxus wallichiana var. chinensis</name>
    <dbReference type="NCBI Taxonomy" id="29808"/>
    <lineage>
        <taxon>Eukaryota</taxon>
        <taxon>Viridiplantae</taxon>
        <taxon>Streptophyta</taxon>
        <taxon>Embryophyta</taxon>
        <taxon>Tracheophyta</taxon>
        <taxon>Spermatophyta</taxon>
        <taxon>Pinopsida</taxon>
        <taxon>Pinidae</taxon>
        <taxon>Conifers II</taxon>
        <taxon>Cupressales</taxon>
        <taxon>Taxaceae</taxon>
        <taxon>Taxus</taxon>
    </lineage>
</organism>
<proteinExistence type="predicted"/>
<accession>A0AA38KTQ2</accession>
<keyword evidence="2" id="KW-1185">Reference proteome</keyword>
<gene>
    <name evidence="1" type="ORF">KI387_036600</name>
</gene>
<name>A0AA38KTQ2_TAXCH</name>
<dbReference type="EMBL" id="JAHRHJ020000007">
    <property type="protein sequence ID" value="KAH9308689.1"/>
    <property type="molecule type" value="Genomic_DNA"/>
</dbReference>
<evidence type="ECO:0000313" key="2">
    <source>
        <dbReference type="Proteomes" id="UP000824469"/>
    </source>
</evidence>
<evidence type="ECO:0000313" key="1">
    <source>
        <dbReference type="EMBL" id="KAH9308689.1"/>
    </source>
</evidence>
<comment type="caution">
    <text evidence="1">The sequence shown here is derived from an EMBL/GenBank/DDBJ whole genome shotgun (WGS) entry which is preliminary data.</text>
</comment>
<feature type="non-terminal residue" evidence="1">
    <location>
        <position position="1"/>
    </location>
</feature>
<reference evidence="1 2" key="1">
    <citation type="journal article" date="2021" name="Nat. Plants">
        <title>The Taxus genome provides insights into paclitaxel biosynthesis.</title>
        <authorList>
            <person name="Xiong X."/>
            <person name="Gou J."/>
            <person name="Liao Q."/>
            <person name="Li Y."/>
            <person name="Zhou Q."/>
            <person name="Bi G."/>
            <person name="Li C."/>
            <person name="Du R."/>
            <person name="Wang X."/>
            <person name="Sun T."/>
            <person name="Guo L."/>
            <person name="Liang H."/>
            <person name="Lu P."/>
            <person name="Wu Y."/>
            <person name="Zhang Z."/>
            <person name="Ro D.K."/>
            <person name="Shang Y."/>
            <person name="Huang S."/>
            <person name="Yan J."/>
        </authorList>
    </citation>
    <scope>NUCLEOTIDE SEQUENCE [LARGE SCALE GENOMIC DNA]</scope>
    <source>
        <strain evidence="1">Ta-2019</strain>
    </source>
</reference>
<dbReference type="AlphaFoldDB" id="A0AA38KTQ2"/>